<feature type="domain" description="O-antigen ligase-related" evidence="6">
    <location>
        <begin position="224"/>
        <end position="362"/>
    </location>
</feature>
<comment type="subcellular location">
    <subcellularLocation>
        <location evidence="1">Membrane</location>
        <topology evidence="1">Multi-pass membrane protein</topology>
    </subcellularLocation>
</comment>
<comment type="caution">
    <text evidence="7">The sequence shown here is derived from an EMBL/GenBank/DDBJ whole genome shotgun (WGS) entry which is preliminary data.</text>
</comment>
<evidence type="ECO:0000259" key="6">
    <source>
        <dbReference type="Pfam" id="PF04932"/>
    </source>
</evidence>
<feature type="transmembrane region" description="Helical" evidence="5">
    <location>
        <begin position="90"/>
        <end position="114"/>
    </location>
</feature>
<feature type="transmembrane region" description="Helical" evidence="5">
    <location>
        <begin position="350"/>
        <end position="371"/>
    </location>
</feature>
<accession>A0A7X4H668</accession>
<feature type="transmembrane region" description="Helical" evidence="5">
    <location>
        <begin position="224"/>
        <end position="253"/>
    </location>
</feature>
<feature type="transmembrane region" description="Helical" evidence="5">
    <location>
        <begin position="120"/>
        <end position="141"/>
    </location>
</feature>
<dbReference type="PANTHER" id="PTHR37422:SF13">
    <property type="entry name" value="LIPOPOLYSACCHARIDE BIOSYNTHESIS PROTEIN PA4999-RELATED"/>
    <property type="match status" value="1"/>
</dbReference>
<feature type="transmembrane region" description="Helical" evidence="5">
    <location>
        <begin position="59"/>
        <end position="78"/>
    </location>
</feature>
<evidence type="ECO:0000256" key="2">
    <source>
        <dbReference type="ARBA" id="ARBA00022692"/>
    </source>
</evidence>
<keyword evidence="2 5" id="KW-0812">Transmembrane</keyword>
<dbReference type="GO" id="GO:0016020">
    <property type="term" value="C:membrane"/>
    <property type="evidence" value="ECO:0007669"/>
    <property type="project" value="UniProtKB-SubCell"/>
</dbReference>
<protein>
    <recommendedName>
        <fullName evidence="6">O-antigen ligase-related domain-containing protein</fullName>
    </recommendedName>
</protein>
<evidence type="ECO:0000256" key="3">
    <source>
        <dbReference type="ARBA" id="ARBA00022989"/>
    </source>
</evidence>
<dbReference type="Proteomes" id="UP000469734">
    <property type="component" value="Unassembled WGS sequence"/>
</dbReference>
<dbReference type="InterPro" id="IPR051533">
    <property type="entry name" value="WaaL-like"/>
</dbReference>
<evidence type="ECO:0000256" key="1">
    <source>
        <dbReference type="ARBA" id="ARBA00004141"/>
    </source>
</evidence>
<feature type="transmembrane region" description="Helical" evidence="5">
    <location>
        <begin position="265"/>
        <end position="287"/>
    </location>
</feature>
<dbReference type="RefSeq" id="WP_161052531.1">
    <property type="nucleotide sequence ID" value="NZ_WWCR01000059.1"/>
</dbReference>
<dbReference type="InterPro" id="IPR007016">
    <property type="entry name" value="O-antigen_ligase-rel_domated"/>
</dbReference>
<organism evidence="7 8">
    <name type="scientific">Duganella margarita</name>
    <dbReference type="NCBI Taxonomy" id="2692170"/>
    <lineage>
        <taxon>Bacteria</taxon>
        <taxon>Pseudomonadati</taxon>
        <taxon>Pseudomonadota</taxon>
        <taxon>Betaproteobacteria</taxon>
        <taxon>Burkholderiales</taxon>
        <taxon>Oxalobacteraceae</taxon>
        <taxon>Telluria group</taxon>
        <taxon>Duganella</taxon>
    </lineage>
</organism>
<gene>
    <name evidence="7" type="ORF">GTP56_28030</name>
</gene>
<evidence type="ECO:0000256" key="5">
    <source>
        <dbReference type="SAM" id="Phobius"/>
    </source>
</evidence>
<feature type="transmembrane region" description="Helical" evidence="5">
    <location>
        <begin position="153"/>
        <end position="174"/>
    </location>
</feature>
<keyword evidence="3 5" id="KW-1133">Transmembrane helix</keyword>
<evidence type="ECO:0000313" key="7">
    <source>
        <dbReference type="EMBL" id="MYM76018.1"/>
    </source>
</evidence>
<evidence type="ECO:0000256" key="4">
    <source>
        <dbReference type="ARBA" id="ARBA00023136"/>
    </source>
</evidence>
<evidence type="ECO:0000313" key="8">
    <source>
        <dbReference type="Proteomes" id="UP000469734"/>
    </source>
</evidence>
<name>A0A7X4H668_9BURK</name>
<dbReference type="PANTHER" id="PTHR37422">
    <property type="entry name" value="TEICHURONIC ACID BIOSYNTHESIS PROTEIN TUAE"/>
    <property type="match status" value="1"/>
</dbReference>
<dbReference type="AlphaFoldDB" id="A0A7X4H668"/>
<feature type="transmembrane region" description="Helical" evidence="5">
    <location>
        <begin position="21"/>
        <end position="39"/>
    </location>
</feature>
<reference evidence="7 8" key="1">
    <citation type="submission" date="2019-12" db="EMBL/GenBank/DDBJ databases">
        <title>Novel species isolated from a subtropical stream in China.</title>
        <authorList>
            <person name="Lu H."/>
        </authorList>
    </citation>
    <scope>NUCLEOTIDE SEQUENCE [LARGE SCALE GENOMIC DNA]</scope>
    <source>
        <strain evidence="7 8">FT134W</strain>
    </source>
</reference>
<sequence length="433" mass="47068">MHAATSNLWPWEPGPDRLKALPMWVYLASSGMPISYTLTPARPMLVADVADMTYAAASSASILSSMTNLLLLGGLYIWSGAMLLRRPRSVAAVLGRTWPLVLLLLLLAASTLWTYLPDKVIMNVVHNLGTLLIALAAALYYRHQPQTLPRDFGLVLGLNMAIHLAAVLLVPAYAVDWQARWQGLSVHPNTLGALGFTTLWANASALALPAAPGRWLPRLHRAGAALGVAAMLGADSVTSKMAALLCVVLLWVLRVLARRRAGPRVYLSLGIGVVLLMAMGKLALSVIELDWLFTLLGRDSKLTGRDDVWRDAYRAIGARPILGWGFDDHAYLIASAGMPYSSYHNGVLDLAVNGGLAAVLLLTLIFVNWLLSHGRRQLLAARCTPFAPAFVVPYALHNMTEASYVSPRGQMWVLFLVLLLLGACRRAPEPRHD</sequence>
<dbReference type="Pfam" id="PF04932">
    <property type="entry name" value="Wzy_C"/>
    <property type="match status" value="1"/>
</dbReference>
<proteinExistence type="predicted"/>
<dbReference type="EMBL" id="WWCR01000059">
    <property type="protein sequence ID" value="MYM76018.1"/>
    <property type="molecule type" value="Genomic_DNA"/>
</dbReference>
<keyword evidence="4 5" id="KW-0472">Membrane</keyword>